<dbReference type="Proteomes" id="UP000625316">
    <property type="component" value="Unassembled WGS sequence"/>
</dbReference>
<evidence type="ECO:0000313" key="2">
    <source>
        <dbReference type="EMBL" id="MBE9032989.1"/>
    </source>
</evidence>
<dbReference type="Gene3D" id="3.40.50.1460">
    <property type="match status" value="1"/>
</dbReference>
<dbReference type="Pfam" id="PF00656">
    <property type="entry name" value="Peptidase_C14"/>
    <property type="match status" value="1"/>
</dbReference>
<evidence type="ECO:0000313" key="3">
    <source>
        <dbReference type="Proteomes" id="UP000625316"/>
    </source>
</evidence>
<dbReference type="AlphaFoldDB" id="A0A928Z5M9"/>
<sequence length="141" mass="16033">MARNQAIVIGINRYEFLQPLNYATRDALAMQEFFKQQAGFERVWFFADDSPDVNGKSTKPTLVNLQRMLRQVFETPFLGDGDNFWFFFSGHGVPHYLMAADSDPEDVARFGIATSEISDRLRRCGADNVVMILDACRKGGR</sequence>
<dbReference type="InterPro" id="IPR029030">
    <property type="entry name" value="Caspase-like_dom_sf"/>
</dbReference>
<dbReference type="RefSeq" id="WP_264327801.1">
    <property type="nucleotide sequence ID" value="NZ_JADEXQ010000140.1"/>
</dbReference>
<dbReference type="EMBL" id="JADEXQ010000140">
    <property type="protein sequence ID" value="MBE9032989.1"/>
    <property type="molecule type" value="Genomic_DNA"/>
</dbReference>
<proteinExistence type="predicted"/>
<protein>
    <submittedName>
        <fullName evidence="2">Caspase family protein</fullName>
    </submittedName>
</protein>
<dbReference type="GO" id="GO:0006508">
    <property type="term" value="P:proteolysis"/>
    <property type="evidence" value="ECO:0007669"/>
    <property type="project" value="InterPro"/>
</dbReference>
<gene>
    <name evidence="2" type="ORF">IQ266_24945</name>
</gene>
<keyword evidence="3" id="KW-1185">Reference proteome</keyword>
<feature type="non-terminal residue" evidence="2">
    <location>
        <position position="141"/>
    </location>
</feature>
<dbReference type="InterPro" id="IPR011600">
    <property type="entry name" value="Pept_C14_caspase"/>
</dbReference>
<evidence type="ECO:0000259" key="1">
    <source>
        <dbReference type="Pfam" id="PF00656"/>
    </source>
</evidence>
<name>A0A928Z5M9_9CYAN</name>
<comment type="caution">
    <text evidence="2">The sequence shown here is derived from an EMBL/GenBank/DDBJ whole genome shotgun (WGS) entry which is preliminary data.</text>
</comment>
<accession>A0A928Z5M9</accession>
<dbReference type="GO" id="GO:0004197">
    <property type="term" value="F:cysteine-type endopeptidase activity"/>
    <property type="evidence" value="ECO:0007669"/>
    <property type="project" value="InterPro"/>
</dbReference>
<organism evidence="2 3">
    <name type="scientific">Romeriopsis navalis LEGE 11480</name>
    <dbReference type="NCBI Taxonomy" id="2777977"/>
    <lineage>
        <taxon>Bacteria</taxon>
        <taxon>Bacillati</taxon>
        <taxon>Cyanobacteriota</taxon>
        <taxon>Cyanophyceae</taxon>
        <taxon>Leptolyngbyales</taxon>
        <taxon>Leptolyngbyaceae</taxon>
        <taxon>Romeriopsis</taxon>
        <taxon>Romeriopsis navalis</taxon>
    </lineage>
</organism>
<dbReference type="SUPFAM" id="SSF52129">
    <property type="entry name" value="Caspase-like"/>
    <property type="match status" value="1"/>
</dbReference>
<feature type="domain" description="Peptidase C14 caspase" evidence="1">
    <location>
        <begin position="5"/>
        <end position="137"/>
    </location>
</feature>
<reference evidence="2" key="1">
    <citation type="submission" date="2020-10" db="EMBL/GenBank/DDBJ databases">
        <authorList>
            <person name="Castelo-Branco R."/>
            <person name="Eusebio N."/>
            <person name="Adriana R."/>
            <person name="Vieira A."/>
            <person name="Brugerolle De Fraissinette N."/>
            <person name="Rezende De Castro R."/>
            <person name="Schneider M.P."/>
            <person name="Vasconcelos V."/>
            <person name="Leao P.N."/>
        </authorList>
    </citation>
    <scope>NUCLEOTIDE SEQUENCE</scope>
    <source>
        <strain evidence="2">LEGE 11480</strain>
    </source>
</reference>